<feature type="compositionally biased region" description="Basic and acidic residues" evidence="5">
    <location>
        <begin position="340"/>
        <end position="349"/>
    </location>
</feature>
<feature type="transmembrane region" description="Helical" evidence="6">
    <location>
        <begin position="523"/>
        <end position="548"/>
    </location>
</feature>
<dbReference type="GO" id="GO:0005886">
    <property type="term" value="C:plasma membrane"/>
    <property type="evidence" value="ECO:0007669"/>
    <property type="project" value="TreeGrafter"/>
</dbReference>
<feature type="transmembrane region" description="Helical" evidence="6">
    <location>
        <begin position="231"/>
        <end position="253"/>
    </location>
</feature>
<evidence type="ECO:0000259" key="7">
    <source>
        <dbReference type="PROSITE" id="PS50850"/>
    </source>
</evidence>
<reference evidence="8" key="2">
    <citation type="submission" date="2010-07" db="EMBL/GenBank/DDBJ databases">
        <authorList>
            <consortium name="The Broad Institute Genome Sequencing Platform"/>
            <consortium name="Broad Institute Genome Sequencing Center for Infectious Disease"/>
            <person name="Ma L.-J."/>
            <person name="Dead R."/>
            <person name="Young S."/>
            <person name="Zeng Q."/>
            <person name="Koehrsen M."/>
            <person name="Alvarado L."/>
            <person name="Berlin A."/>
            <person name="Chapman S.B."/>
            <person name="Chen Z."/>
            <person name="Freedman E."/>
            <person name="Gellesch M."/>
            <person name="Goldberg J."/>
            <person name="Griggs A."/>
            <person name="Gujja S."/>
            <person name="Heilman E.R."/>
            <person name="Heiman D."/>
            <person name="Hepburn T."/>
            <person name="Howarth C."/>
            <person name="Jen D."/>
            <person name="Larson L."/>
            <person name="Mehta T."/>
            <person name="Neiman D."/>
            <person name="Pearson M."/>
            <person name="Roberts A."/>
            <person name="Saif S."/>
            <person name="Shea T."/>
            <person name="Shenoy N."/>
            <person name="Sisk P."/>
            <person name="Stolte C."/>
            <person name="Sykes S."/>
            <person name="Walk T."/>
            <person name="White J."/>
            <person name="Yandava C."/>
            <person name="Haas B."/>
            <person name="Nusbaum C."/>
            <person name="Birren B."/>
        </authorList>
    </citation>
    <scope>NUCLEOTIDE SEQUENCE</scope>
    <source>
        <strain evidence="8">R3-111a-1</strain>
    </source>
</reference>
<reference evidence="9" key="5">
    <citation type="submission" date="2018-04" db="UniProtKB">
        <authorList>
            <consortium name="EnsemblFungi"/>
        </authorList>
    </citation>
    <scope>IDENTIFICATION</scope>
    <source>
        <strain evidence="9">R3-111a-1</strain>
    </source>
</reference>
<evidence type="ECO:0000256" key="3">
    <source>
        <dbReference type="ARBA" id="ARBA00022989"/>
    </source>
</evidence>
<keyword evidence="2 6" id="KW-0812">Transmembrane</keyword>
<evidence type="ECO:0000256" key="2">
    <source>
        <dbReference type="ARBA" id="ARBA00022692"/>
    </source>
</evidence>
<organism evidence="8">
    <name type="scientific">Gaeumannomyces tritici (strain R3-111a-1)</name>
    <name type="common">Wheat and barley take-all root rot fungus</name>
    <name type="synonym">Gaeumannomyces graminis var. tritici</name>
    <dbReference type="NCBI Taxonomy" id="644352"/>
    <lineage>
        <taxon>Eukaryota</taxon>
        <taxon>Fungi</taxon>
        <taxon>Dikarya</taxon>
        <taxon>Ascomycota</taxon>
        <taxon>Pezizomycotina</taxon>
        <taxon>Sordariomycetes</taxon>
        <taxon>Sordariomycetidae</taxon>
        <taxon>Magnaporthales</taxon>
        <taxon>Magnaporthaceae</taxon>
        <taxon>Gaeumannomyces</taxon>
    </lineage>
</organism>
<dbReference type="EMBL" id="GL385400">
    <property type="protein sequence ID" value="EJT71431.1"/>
    <property type="molecule type" value="Genomic_DNA"/>
</dbReference>
<accession>J3PB15</accession>
<dbReference type="Proteomes" id="UP000006039">
    <property type="component" value="Unassembled WGS sequence"/>
</dbReference>
<dbReference type="PANTHER" id="PTHR23502:SF134">
    <property type="entry name" value="MAJOR FACILITATOR SUPERFAMILY (MFS) PROFILE DOMAIN-CONTAINING PROTEIN-RELATED"/>
    <property type="match status" value="1"/>
</dbReference>
<feature type="transmembrane region" description="Helical" evidence="6">
    <location>
        <begin position="172"/>
        <end position="191"/>
    </location>
</feature>
<name>J3PB15_GAET3</name>
<dbReference type="Pfam" id="PF07690">
    <property type="entry name" value="MFS_1"/>
    <property type="match status" value="1"/>
</dbReference>
<dbReference type="STRING" id="644352.J3PB15"/>
<feature type="compositionally biased region" description="Basic and acidic residues" evidence="5">
    <location>
        <begin position="7"/>
        <end position="18"/>
    </location>
</feature>
<keyword evidence="10" id="KW-1185">Reference proteome</keyword>
<dbReference type="Gene3D" id="1.20.1250.20">
    <property type="entry name" value="MFS general substrate transporter like domains"/>
    <property type="match status" value="1"/>
</dbReference>
<dbReference type="PROSITE" id="PS50850">
    <property type="entry name" value="MFS"/>
    <property type="match status" value="1"/>
</dbReference>
<evidence type="ECO:0000313" key="9">
    <source>
        <dbReference type="EnsemblFungi" id="EJT71431"/>
    </source>
</evidence>
<keyword evidence="3 6" id="KW-1133">Transmembrane helix</keyword>
<feature type="transmembrane region" description="Helical" evidence="6">
    <location>
        <begin position="97"/>
        <end position="117"/>
    </location>
</feature>
<dbReference type="InterPro" id="IPR036259">
    <property type="entry name" value="MFS_trans_sf"/>
</dbReference>
<evidence type="ECO:0000313" key="10">
    <source>
        <dbReference type="Proteomes" id="UP000006039"/>
    </source>
</evidence>
<reference evidence="9" key="4">
    <citation type="journal article" date="2015" name="G3 (Bethesda)">
        <title>Genome sequences of three phytopathogenic species of the Magnaporthaceae family of fungi.</title>
        <authorList>
            <person name="Okagaki L.H."/>
            <person name="Nunes C.C."/>
            <person name="Sailsbery J."/>
            <person name="Clay B."/>
            <person name="Brown D."/>
            <person name="John T."/>
            <person name="Oh Y."/>
            <person name="Young N."/>
            <person name="Fitzgerald M."/>
            <person name="Haas B.J."/>
            <person name="Zeng Q."/>
            <person name="Young S."/>
            <person name="Adiconis X."/>
            <person name="Fan L."/>
            <person name="Levin J.Z."/>
            <person name="Mitchell T.K."/>
            <person name="Okubara P.A."/>
            <person name="Farman M.L."/>
            <person name="Kohn L.M."/>
            <person name="Birren B."/>
            <person name="Ma L.-J."/>
            <person name="Dean R.A."/>
        </authorList>
    </citation>
    <scope>NUCLEOTIDE SEQUENCE</scope>
    <source>
        <strain evidence="9">R3-111a-1</strain>
    </source>
</reference>
<reference evidence="8" key="3">
    <citation type="submission" date="2010-09" db="EMBL/GenBank/DDBJ databases">
        <title>Annotation of Gaeumannomyces graminis var. tritici R3-111a-1.</title>
        <authorList>
            <consortium name="The Broad Institute Genome Sequencing Platform"/>
            <person name="Ma L.-J."/>
            <person name="Dead R."/>
            <person name="Young S.K."/>
            <person name="Zeng Q."/>
            <person name="Gargeya S."/>
            <person name="Fitzgerald M."/>
            <person name="Haas B."/>
            <person name="Abouelleil A."/>
            <person name="Alvarado L."/>
            <person name="Arachchi H.M."/>
            <person name="Berlin A."/>
            <person name="Brown A."/>
            <person name="Chapman S.B."/>
            <person name="Chen Z."/>
            <person name="Dunbar C."/>
            <person name="Freedman E."/>
            <person name="Gearin G."/>
            <person name="Gellesch M."/>
            <person name="Goldberg J."/>
            <person name="Griggs A."/>
            <person name="Gujja S."/>
            <person name="Heiman D."/>
            <person name="Howarth C."/>
            <person name="Larson L."/>
            <person name="Lui A."/>
            <person name="MacDonald P.J.P."/>
            <person name="Mehta T."/>
            <person name="Montmayeur A."/>
            <person name="Murphy C."/>
            <person name="Neiman D."/>
            <person name="Pearson M."/>
            <person name="Priest M."/>
            <person name="Roberts A."/>
            <person name="Saif S."/>
            <person name="Shea T."/>
            <person name="Shenoy N."/>
            <person name="Sisk P."/>
            <person name="Stolte C."/>
            <person name="Sykes S."/>
            <person name="Yandava C."/>
            <person name="Wortman J."/>
            <person name="Nusbaum C."/>
            <person name="Birren B."/>
        </authorList>
    </citation>
    <scope>NUCLEOTIDE SEQUENCE</scope>
    <source>
        <strain evidence="8">R3-111a-1</strain>
    </source>
</reference>
<feature type="transmembrane region" description="Helical" evidence="6">
    <location>
        <begin position="197"/>
        <end position="219"/>
    </location>
</feature>
<dbReference type="SUPFAM" id="SSF103473">
    <property type="entry name" value="MFS general substrate transporter"/>
    <property type="match status" value="1"/>
</dbReference>
<evidence type="ECO:0000256" key="4">
    <source>
        <dbReference type="ARBA" id="ARBA00023136"/>
    </source>
</evidence>
<dbReference type="VEuPathDB" id="FungiDB:GGTG_10689"/>
<reference evidence="10" key="1">
    <citation type="submission" date="2010-07" db="EMBL/GenBank/DDBJ databases">
        <title>The genome sequence of Gaeumannomyces graminis var. tritici strain R3-111a-1.</title>
        <authorList>
            <consortium name="The Broad Institute Genome Sequencing Platform"/>
            <person name="Ma L.-J."/>
            <person name="Dead R."/>
            <person name="Young S."/>
            <person name="Zeng Q."/>
            <person name="Koehrsen M."/>
            <person name="Alvarado L."/>
            <person name="Berlin A."/>
            <person name="Chapman S.B."/>
            <person name="Chen Z."/>
            <person name="Freedman E."/>
            <person name="Gellesch M."/>
            <person name="Goldberg J."/>
            <person name="Griggs A."/>
            <person name="Gujja S."/>
            <person name="Heilman E.R."/>
            <person name="Heiman D."/>
            <person name="Hepburn T."/>
            <person name="Howarth C."/>
            <person name="Jen D."/>
            <person name="Larson L."/>
            <person name="Mehta T."/>
            <person name="Neiman D."/>
            <person name="Pearson M."/>
            <person name="Roberts A."/>
            <person name="Saif S."/>
            <person name="Shea T."/>
            <person name="Shenoy N."/>
            <person name="Sisk P."/>
            <person name="Stolte C."/>
            <person name="Sykes S."/>
            <person name="Walk T."/>
            <person name="White J."/>
            <person name="Yandava C."/>
            <person name="Haas B."/>
            <person name="Nusbaum C."/>
            <person name="Birren B."/>
        </authorList>
    </citation>
    <scope>NUCLEOTIDE SEQUENCE [LARGE SCALE GENOMIC DNA]</scope>
    <source>
        <strain evidence="10">R3-111a-1</strain>
    </source>
</reference>
<dbReference type="eggNOG" id="KOG0255">
    <property type="taxonomic scope" value="Eukaryota"/>
</dbReference>
<feature type="transmembrane region" description="Helical" evidence="6">
    <location>
        <begin position="398"/>
        <end position="424"/>
    </location>
</feature>
<gene>
    <name evidence="9" type="primary">20351147</name>
    <name evidence="8" type="ORF">GGTG_10689</name>
</gene>
<feature type="region of interest" description="Disordered" evidence="5">
    <location>
        <begin position="56"/>
        <end position="84"/>
    </location>
</feature>
<dbReference type="InterPro" id="IPR020846">
    <property type="entry name" value="MFS_dom"/>
</dbReference>
<sequence>MTSSARGHTDPSRDDIATHSHQGGAVSLASRQTAASPAREVVDENTEITHLYLTFDTPLPIPDTTPRQDDQTTPTAPAPDLTRFADPLLWPRGRKNLMLFLSCVATLLTAYTAGSYAPPARGMAADLHNEGTGAASTTHLAALAGITTFCFGFALAPMVLAPLSEVGGRYPVFAASGVVFVASQAACGAARSLAAMLAARLLTGVGGSVFSTMVGGVIADMWRAEERNTPMALFSGAVLVGTGLGPMAGAEIAGGGARGAWRWVFWHQVIAAGVLMVALIVLFKESRGSILLSRKARALNKWYEEMEQQGYYGVWVEDAPTLRCGGGGQDSDLEAGTPDKTAESADEKAVSRRESVATSTSLQRIRWKVKSDEERASIGKVISISVSRPFHLLFTEPVVFFFSLWVSFAWGVLYLTFGGIPLVFEVVYGWRIRQAGYVFGAMIVGSVVATAVSILQERLLHHRNWDANSDVDTATLSPVWLFLRRRLPTDVPESRLYFTCLSATLLPVGLFLFGLASRPDSHWMVPTVGVGVATVGIFSVYLATFNYLADVYQTYASSALAAQSCCRNILGGIFPLVTGTLFQNLGPANAGIVLGSIAVVLTLVPWVLVLYGERIRARSRFAVALDSKI</sequence>
<protein>
    <recommendedName>
        <fullName evidence="7">Major facilitator superfamily (MFS) profile domain-containing protein</fullName>
    </recommendedName>
</protein>
<dbReference type="RefSeq" id="XP_009226828.1">
    <property type="nucleotide sequence ID" value="XM_009228564.1"/>
</dbReference>
<evidence type="ECO:0000256" key="1">
    <source>
        <dbReference type="ARBA" id="ARBA00004141"/>
    </source>
</evidence>
<feature type="transmembrane region" description="Helical" evidence="6">
    <location>
        <begin position="265"/>
        <end position="283"/>
    </location>
</feature>
<feature type="transmembrane region" description="Helical" evidence="6">
    <location>
        <begin position="592"/>
        <end position="611"/>
    </location>
</feature>
<proteinExistence type="predicted"/>
<feature type="transmembrane region" description="Helical" evidence="6">
    <location>
        <begin position="436"/>
        <end position="455"/>
    </location>
</feature>
<dbReference type="EnsemblFungi" id="EJT71431">
    <property type="protein sequence ID" value="EJT71431"/>
    <property type="gene ID" value="GGTG_10689"/>
</dbReference>
<evidence type="ECO:0000256" key="5">
    <source>
        <dbReference type="SAM" id="MobiDB-lite"/>
    </source>
</evidence>
<comment type="subcellular location">
    <subcellularLocation>
        <location evidence="1">Membrane</location>
        <topology evidence="1">Multi-pass membrane protein</topology>
    </subcellularLocation>
</comment>
<dbReference type="GeneID" id="20351147"/>
<dbReference type="OrthoDB" id="6770063at2759"/>
<feature type="domain" description="Major facilitator superfamily (MFS) profile" evidence="7">
    <location>
        <begin position="98"/>
        <end position="613"/>
    </location>
</feature>
<dbReference type="PANTHER" id="PTHR23502">
    <property type="entry name" value="MAJOR FACILITATOR SUPERFAMILY"/>
    <property type="match status" value="1"/>
</dbReference>
<feature type="region of interest" description="Disordered" evidence="5">
    <location>
        <begin position="327"/>
        <end position="349"/>
    </location>
</feature>
<dbReference type="AlphaFoldDB" id="J3PB15"/>
<evidence type="ECO:0000313" key="8">
    <source>
        <dbReference type="EMBL" id="EJT71431.1"/>
    </source>
</evidence>
<dbReference type="HOGENOM" id="CLU_008455_0_5_1"/>
<feature type="transmembrane region" description="Helical" evidence="6">
    <location>
        <begin position="569"/>
        <end position="586"/>
    </location>
</feature>
<dbReference type="InterPro" id="IPR011701">
    <property type="entry name" value="MFS"/>
</dbReference>
<keyword evidence="4 6" id="KW-0472">Membrane</keyword>
<feature type="transmembrane region" description="Helical" evidence="6">
    <location>
        <begin position="137"/>
        <end position="160"/>
    </location>
</feature>
<dbReference type="GO" id="GO:0022857">
    <property type="term" value="F:transmembrane transporter activity"/>
    <property type="evidence" value="ECO:0007669"/>
    <property type="project" value="InterPro"/>
</dbReference>
<feature type="region of interest" description="Disordered" evidence="5">
    <location>
        <begin position="1"/>
        <end position="41"/>
    </location>
</feature>
<evidence type="ECO:0000256" key="6">
    <source>
        <dbReference type="SAM" id="Phobius"/>
    </source>
</evidence>
<feature type="transmembrane region" description="Helical" evidence="6">
    <location>
        <begin position="496"/>
        <end position="517"/>
    </location>
</feature>